<dbReference type="Gene3D" id="3.40.30.10">
    <property type="entry name" value="Glutaredoxin"/>
    <property type="match status" value="1"/>
</dbReference>
<name>A0A6A4PHM9_LUPAL</name>
<proteinExistence type="predicted"/>
<sequence length="59" mass="6693">MPGLTIGDTIPNLEVESTNGKINLHHFCTDTWTILFSHPDCKVLFRVLSMRYEAIGFVL</sequence>
<dbReference type="InterPro" id="IPR036249">
    <property type="entry name" value="Thioredoxin-like_sf"/>
</dbReference>
<dbReference type="AlphaFoldDB" id="A0A6A4PHM9"/>
<dbReference type="OrthoDB" id="2996783at2759"/>
<dbReference type="EMBL" id="WOCE01000013">
    <property type="protein sequence ID" value="KAE9601035.1"/>
    <property type="molecule type" value="Genomic_DNA"/>
</dbReference>
<evidence type="ECO:0000313" key="1">
    <source>
        <dbReference type="EMBL" id="KAE9601035.1"/>
    </source>
</evidence>
<accession>A0A6A4PHM9</accession>
<dbReference type="SUPFAM" id="SSF52833">
    <property type="entry name" value="Thioredoxin-like"/>
    <property type="match status" value="1"/>
</dbReference>
<reference evidence="2" key="1">
    <citation type="journal article" date="2020" name="Nat. Commun.">
        <title>Genome sequence of the cluster root forming white lupin.</title>
        <authorList>
            <person name="Hufnagel B."/>
            <person name="Marques A."/>
            <person name="Soriano A."/>
            <person name="Marques L."/>
            <person name="Divol F."/>
            <person name="Doumas P."/>
            <person name="Sallet E."/>
            <person name="Mancinotti D."/>
            <person name="Carrere S."/>
            <person name="Marande W."/>
            <person name="Arribat S."/>
            <person name="Keller J."/>
            <person name="Huneau C."/>
            <person name="Blein T."/>
            <person name="Aime D."/>
            <person name="Laguerre M."/>
            <person name="Taylor J."/>
            <person name="Schubert V."/>
            <person name="Nelson M."/>
            <person name="Geu-Flores F."/>
            <person name="Crespi M."/>
            <person name="Gallardo-Guerrero K."/>
            <person name="Delaux P.-M."/>
            <person name="Salse J."/>
            <person name="Berges H."/>
            <person name="Guyot R."/>
            <person name="Gouzy J."/>
            <person name="Peret B."/>
        </authorList>
    </citation>
    <scope>NUCLEOTIDE SEQUENCE [LARGE SCALE GENOMIC DNA]</scope>
    <source>
        <strain evidence="2">cv. Amiga</strain>
    </source>
</reference>
<organism evidence="1 2">
    <name type="scientific">Lupinus albus</name>
    <name type="common">White lupine</name>
    <name type="synonym">Lupinus termis</name>
    <dbReference type="NCBI Taxonomy" id="3870"/>
    <lineage>
        <taxon>Eukaryota</taxon>
        <taxon>Viridiplantae</taxon>
        <taxon>Streptophyta</taxon>
        <taxon>Embryophyta</taxon>
        <taxon>Tracheophyta</taxon>
        <taxon>Spermatophyta</taxon>
        <taxon>Magnoliopsida</taxon>
        <taxon>eudicotyledons</taxon>
        <taxon>Gunneridae</taxon>
        <taxon>Pentapetalae</taxon>
        <taxon>rosids</taxon>
        <taxon>fabids</taxon>
        <taxon>Fabales</taxon>
        <taxon>Fabaceae</taxon>
        <taxon>Papilionoideae</taxon>
        <taxon>50 kb inversion clade</taxon>
        <taxon>genistoids sensu lato</taxon>
        <taxon>core genistoids</taxon>
        <taxon>Genisteae</taxon>
        <taxon>Lupinus</taxon>
    </lineage>
</organism>
<dbReference type="Proteomes" id="UP000447434">
    <property type="component" value="Chromosome 13"/>
</dbReference>
<evidence type="ECO:0000313" key="2">
    <source>
        <dbReference type="Proteomes" id="UP000447434"/>
    </source>
</evidence>
<gene>
    <name evidence="1" type="ORF">Lalb_Chr13g0293491</name>
</gene>
<protein>
    <submittedName>
        <fullName evidence="1">Putative peroxiredoxin</fullName>
    </submittedName>
</protein>
<comment type="caution">
    <text evidence="1">The sequence shown here is derived from an EMBL/GenBank/DDBJ whole genome shotgun (WGS) entry which is preliminary data.</text>
</comment>
<keyword evidence="2" id="KW-1185">Reference proteome</keyword>